<evidence type="ECO:0000256" key="16">
    <source>
        <dbReference type="SAM" id="MobiDB-lite"/>
    </source>
</evidence>
<dbReference type="FunFam" id="2.40.10.10:FF:000013">
    <property type="entry name" value="Coagulation factor X"/>
    <property type="match status" value="2"/>
</dbReference>
<dbReference type="InterPro" id="IPR001314">
    <property type="entry name" value="Peptidase_S1A"/>
</dbReference>
<dbReference type="InterPro" id="IPR000294">
    <property type="entry name" value="GLA_domain"/>
</dbReference>
<feature type="compositionally biased region" description="Polar residues" evidence="16">
    <location>
        <begin position="1366"/>
        <end position="1416"/>
    </location>
</feature>
<dbReference type="Gene3D" id="2.40.10.120">
    <property type="match status" value="1"/>
</dbReference>
<keyword evidence="15" id="KW-0720">Serine protease</keyword>
<dbReference type="FunFam" id="2.10.25.10:FF:000255">
    <property type="entry name" value="Sushi, nidogen and EGF-like domains 1"/>
    <property type="match status" value="1"/>
</dbReference>
<evidence type="ECO:0000256" key="9">
    <source>
        <dbReference type="ARBA" id="ARBA00022737"/>
    </source>
</evidence>
<dbReference type="GO" id="GO:0006508">
    <property type="term" value="P:proteolysis"/>
    <property type="evidence" value="ECO:0007669"/>
    <property type="project" value="UniProtKB-KW"/>
</dbReference>
<dbReference type="GO" id="GO:0005615">
    <property type="term" value="C:extracellular space"/>
    <property type="evidence" value="ECO:0007669"/>
    <property type="project" value="TreeGrafter"/>
</dbReference>
<dbReference type="InterPro" id="IPR035972">
    <property type="entry name" value="GLA-like_dom_SF"/>
</dbReference>
<keyword evidence="13" id="KW-0325">Glycoprotein</keyword>
<dbReference type="PROSITE" id="PS00010">
    <property type="entry name" value="ASX_HYDROXYL"/>
    <property type="match status" value="1"/>
</dbReference>
<dbReference type="PANTHER" id="PTHR24278">
    <property type="entry name" value="COAGULATION FACTOR"/>
    <property type="match status" value="1"/>
</dbReference>
<keyword evidence="22" id="KW-1185">Reference proteome</keyword>
<dbReference type="Pfam" id="PF00008">
    <property type="entry name" value="EGF"/>
    <property type="match status" value="2"/>
</dbReference>
<evidence type="ECO:0000256" key="4">
    <source>
        <dbReference type="ARBA" id="ARBA00022479"/>
    </source>
</evidence>
<dbReference type="InterPro" id="IPR001254">
    <property type="entry name" value="Trypsin_dom"/>
</dbReference>
<keyword evidence="8 17" id="KW-0732">Signal</keyword>
<dbReference type="InterPro" id="IPR018114">
    <property type="entry name" value="TRYPSIN_HIS"/>
</dbReference>
<dbReference type="InterPro" id="IPR000152">
    <property type="entry name" value="EGF-type_Asp/Asn_hydroxyl_site"/>
</dbReference>
<feature type="domain" description="Gla" evidence="20">
    <location>
        <begin position="988"/>
        <end position="1034"/>
    </location>
</feature>
<dbReference type="PRINTS" id="PR00722">
    <property type="entry name" value="CHYMOTRYPSIN"/>
</dbReference>
<evidence type="ECO:0000259" key="19">
    <source>
        <dbReference type="PROSITE" id="PS50240"/>
    </source>
</evidence>
<evidence type="ECO:0000256" key="3">
    <source>
        <dbReference type="ARBA" id="ARBA00012181"/>
    </source>
</evidence>
<dbReference type="SMART" id="SM00069">
    <property type="entry name" value="GLA"/>
    <property type="match status" value="3"/>
</dbReference>
<dbReference type="FunFam" id="4.10.740.10:FF:000001">
    <property type="entry name" value="vitamin K-dependent protein S"/>
    <property type="match status" value="3"/>
</dbReference>
<dbReference type="InterPro" id="IPR000742">
    <property type="entry name" value="EGF"/>
</dbReference>
<comment type="caution">
    <text evidence="14">Lacks conserved residue(s) required for the propagation of feature annotation.</text>
</comment>
<dbReference type="InterPro" id="IPR009030">
    <property type="entry name" value="Growth_fac_rcpt_cys_sf"/>
</dbReference>
<name>A0A4U5TUY3_COLLU</name>
<evidence type="ECO:0000256" key="8">
    <source>
        <dbReference type="ARBA" id="ARBA00022729"/>
    </source>
</evidence>
<feature type="domain" description="Peptidase S1" evidence="19">
    <location>
        <begin position="1151"/>
        <end position="1490"/>
    </location>
</feature>
<dbReference type="CDD" id="cd00054">
    <property type="entry name" value="EGF_CA"/>
    <property type="match status" value="2"/>
</dbReference>
<feature type="domain" description="Gla" evidence="20">
    <location>
        <begin position="38"/>
        <end position="84"/>
    </location>
</feature>
<comment type="subcellular location">
    <subcellularLocation>
        <location evidence="2">Secreted</location>
    </subcellularLocation>
</comment>
<dbReference type="Pfam" id="PF00594">
    <property type="entry name" value="Gla"/>
    <property type="match status" value="3"/>
</dbReference>
<dbReference type="PROSITE" id="PS00134">
    <property type="entry name" value="TRYPSIN_HIS"/>
    <property type="match status" value="2"/>
</dbReference>
<keyword evidence="4" id="KW-0301">Gamma-carboxyglutamic acid</keyword>
<dbReference type="InterPro" id="IPR018097">
    <property type="entry name" value="EGF_Ca-bd_CS"/>
</dbReference>
<dbReference type="GO" id="GO:0005509">
    <property type="term" value="F:calcium ion binding"/>
    <property type="evidence" value="ECO:0007669"/>
    <property type="project" value="InterPro"/>
</dbReference>
<dbReference type="STRING" id="240159.A0A4U5TUY3"/>
<keyword evidence="12 14" id="KW-1015">Disulfide bond</keyword>
<dbReference type="Gene3D" id="2.40.10.10">
    <property type="entry name" value="Trypsin-like serine proteases"/>
    <property type="match status" value="4"/>
</dbReference>
<reference evidence="21 22" key="1">
    <citation type="submission" date="2019-01" db="EMBL/GenBank/DDBJ databases">
        <title>Genome Assembly of Collichthys lucidus.</title>
        <authorList>
            <person name="Cai M."/>
            <person name="Xiao S."/>
        </authorList>
    </citation>
    <scope>NUCLEOTIDE SEQUENCE [LARGE SCALE GENOMIC DNA]</scope>
    <source>
        <strain evidence="21">JT15FE1705JMU</strain>
        <tissue evidence="21">Muscle</tissue>
    </source>
</reference>
<feature type="domain" description="Gla" evidence="20">
    <location>
        <begin position="487"/>
        <end position="533"/>
    </location>
</feature>
<dbReference type="EMBL" id="ML240723">
    <property type="protein sequence ID" value="TKS65397.1"/>
    <property type="molecule type" value="Genomic_DNA"/>
</dbReference>
<sequence length="1507" mass="167778">MLLRSCCTTWVLLSGLAAAAVFVKRHEANTVLQRWRRANSGFLEEMQQGNLERECIEEICDYEEAREVFEDTDQTNQFWATYNRHGPCSTNPCRNNGTCVSTETSYHCVCPEGFVGLHCENWVELSLKCLYHNGQCQHFCDGSGETQRCFCADGYKLGADGRKCIAEVEFPCGQLAPQEIPVNQSVVGQTRLVGANHCPKGECPWQVLVQLHGHSHCGGVLINPDWVITAAHCLRGNKPEDFTVVAGEHNLDVEESTEQRILVSMAIVHEGYVPETGDSDLALLKLNRSVTLNRHAIPVCLPTRHFATQELLQNSQCSARAKLNLTNDMLCAGYLEGTQQSCRGDDGSPLVTVYGSTHFLTGVVAWGRGCFHPGYYGVYTNVANFVEWVEGTMTRANEKPAEKAAVTAFDTSLPSLPPLLLSLSPHSDSITPTQHTEVFRAERTFTIRAMFWFHRLSLGLLLLHLAATHAVFMDGKAASEVLTRRRRANSFLEELKQGNMERECVEERCSWEEAREIFENPVKTNEFWAKYVVIPQLCENKNGGCEHFCSVVRGNIQCSCTSGYFLGSDDKSCLSNETFKCGALITEDIRTVFRYQRRNTTLENHNGSMPIDLDTNSNITVQYMPDTGNLSESSLPDKILKNQILEELITSTKSMNTRIVGGEDCPPGECPWQALLLSEEHRGFCGGTILNEYIILTAAHCMNQSRHMYVRLGEFDVLVDHGNEALHHVETIATHIKFRPDTYHNDIALIKLASPIKFSRFILPACLPEQEFAEKVLMRQADGMVSGFGRLGEGRQPSTILQRLTVPYVDRSVCMESTRLRISPRMFCAGYDTIAKDACQGDSGGPHVTRYRSTYFVTGIVSWGEGCARRGKYGVYTQVSKYIDWIRLGIGRLMPTGKGGSRAKRHRGPIERTGSIYFMSRQRVTGPVKYDDGFMSGVSVMAVSIMSARCRASVPFRFLLGCFLQVLIQGEVFRAPQAHSVFLRSKRANLYLLEEILQGNLERECYEELCNYEEARECFENNEKTLAFWTVYYDGDQCDPNPCLHGGNCTDKVGGFHCSCAAPHYGPVCQLEAVADLKSQSVRLKVRRRVTSCARRPNTPSPAPACRDSNYTPTDRAASLKWSSPVDDFQTSSTQLYQCVTMETVPGSRGVELCSGVVLGRFSVLTAARCLFLDSGSNLQPNNFYVVSGDRKVIIPVQILFIHNRFDSHHHDHDLALLKLASPLHFGPALIHLCLPTKDFSENILMHPGRTGIVERRGVSRTQKFVYMMLDECRSQLNVSHPLSNKMFCMRRQNGAAGNRNRVYRSPNGPSRYQNGAQQMLNRQNGTQENPNRLLGNQNGSQENPNRPLGKQNGSQENPNRPLGKQNGSQESPNRPLGNQNGSQKRLNGHTVNQSQTHDSQSGTPETPNGVENNDPTKIRKASGAGGSLTSTVRGKQCGGLLPGTPVATVDRGTAFLTGILVSSSTGCDSGGLVFTKLSRYLGWIRPRLEAFEDHMTTQVSQYPEMR</sequence>
<keyword evidence="10 15" id="KW-0378">Hydrolase</keyword>
<dbReference type="SMART" id="SM00020">
    <property type="entry name" value="Tryp_SPc"/>
    <property type="match status" value="3"/>
</dbReference>
<dbReference type="Proteomes" id="UP000298787">
    <property type="component" value="Unassembled WGS sequence"/>
</dbReference>
<evidence type="ECO:0000256" key="6">
    <source>
        <dbReference type="ARBA" id="ARBA00022536"/>
    </source>
</evidence>
<keyword evidence="6 14" id="KW-0245">EGF-like domain</keyword>
<feature type="signal peptide" evidence="17">
    <location>
        <begin position="1"/>
        <end position="19"/>
    </location>
</feature>
<dbReference type="SUPFAM" id="SSF50494">
    <property type="entry name" value="Trypsin-like serine proteases"/>
    <property type="match status" value="3"/>
</dbReference>
<evidence type="ECO:0000313" key="21">
    <source>
        <dbReference type="EMBL" id="TKS65397.1"/>
    </source>
</evidence>
<dbReference type="Pfam" id="PF14670">
    <property type="entry name" value="FXa_inhibition"/>
    <property type="match status" value="1"/>
</dbReference>
<evidence type="ECO:0000256" key="1">
    <source>
        <dbReference type="ARBA" id="ARBA00001239"/>
    </source>
</evidence>
<dbReference type="SMART" id="SM00179">
    <property type="entry name" value="EGF_CA"/>
    <property type="match status" value="2"/>
</dbReference>
<evidence type="ECO:0000259" key="18">
    <source>
        <dbReference type="PROSITE" id="PS50026"/>
    </source>
</evidence>
<evidence type="ECO:0000256" key="10">
    <source>
        <dbReference type="ARBA" id="ARBA00022801"/>
    </source>
</evidence>
<dbReference type="SUPFAM" id="SSF57630">
    <property type="entry name" value="GLA-domain"/>
    <property type="match status" value="3"/>
</dbReference>
<evidence type="ECO:0000313" key="22">
    <source>
        <dbReference type="Proteomes" id="UP000298787"/>
    </source>
</evidence>
<keyword evidence="5" id="KW-0964">Secreted</keyword>
<feature type="region of interest" description="Disordered" evidence="16">
    <location>
        <begin position="1324"/>
        <end position="1434"/>
    </location>
</feature>
<evidence type="ECO:0000256" key="11">
    <source>
        <dbReference type="ARBA" id="ARBA00022837"/>
    </source>
</evidence>
<dbReference type="InterPro" id="IPR009003">
    <property type="entry name" value="Peptidase_S1_PA"/>
</dbReference>
<dbReference type="InterPro" id="IPR043504">
    <property type="entry name" value="Peptidase_S1_PA_chymotrypsin"/>
</dbReference>
<evidence type="ECO:0000256" key="17">
    <source>
        <dbReference type="SAM" id="SignalP"/>
    </source>
</evidence>
<dbReference type="GO" id="GO:0004252">
    <property type="term" value="F:serine-type endopeptidase activity"/>
    <property type="evidence" value="ECO:0007669"/>
    <property type="project" value="UniProtKB-EC"/>
</dbReference>
<keyword evidence="9" id="KW-0677">Repeat</keyword>
<feature type="compositionally biased region" description="Polar residues" evidence="16">
    <location>
        <begin position="1324"/>
        <end position="1345"/>
    </location>
</feature>
<evidence type="ECO:0000256" key="13">
    <source>
        <dbReference type="ARBA" id="ARBA00023180"/>
    </source>
</evidence>
<dbReference type="PROSITE" id="PS00022">
    <property type="entry name" value="EGF_1"/>
    <property type="match status" value="2"/>
</dbReference>
<accession>A0A4U5TUY3</accession>
<evidence type="ECO:0000256" key="2">
    <source>
        <dbReference type="ARBA" id="ARBA00004613"/>
    </source>
</evidence>
<evidence type="ECO:0000256" key="7">
    <source>
        <dbReference type="ARBA" id="ARBA00022670"/>
    </source>
</evidence>
<dbReference type="PROSITE" id="PS00135">
    <property type="entry name" value="TRYPSIN_SER"/>
    <property type="match status" value="1"/>
</dbReference>
<dbReference type="EC" id="3.4.21.6" evidence="3"/>
<protein>
    <recommendedName>
        <fullName evidence="3">coagulation factor Xa</fullName>
        <ecNumber evidence="3">3.4.21.6</ecNumber>
    </recommendedName>
</protein>
<dbReference type="Gene3D" id="4.10.740.10">
    <property type="entry name" value="Coagulation Factor IX"/>
    <property type="match status" value="3"/>
</dbReference>
<dbReference type="PROSITE" id="PS50998">
    <property type="entry name" value="GLA_2"/>
    <property type="match status" value="3"/>
</dbReference>
<proteinExistence type="predicted"/>
<keyword evidence="11" id="KW-0106">Calcium</keyword>
<keyword evidence="7 15" id="KW-0645">Protease</keyword>
<dbReference type="Pfam" id="PF00089">
    <property type="entry name" value="Trypsin"/>
    <property type="match status" value="4"/>
</dbReference>
<feature type="domain" description="Peptidase S1" evidence="19">
    <location>
        <begin position="659"/>
        <end position="891"/>
    </location>
</feature>
<dbReference type="PROSITE" id="PS00011">
    <property type="entry name" value="GLA_1"/>
    <property type="match status" value="3"/>
</dbReference>
<evidence type="ECO:0000256" key="14">
    <source>
        <dbReference type="PROSITE-ProRule" id="PRU00076"/>
    </source>
</evidence>
<dbReference type="PROSITE" id="PS50240">
    <property type="entry name" value="TRYPSIN_DOM"/>
    <property type="match status" value="3"/>
</dbReference>
<dbReference type="CDD" id="cd00190">
    <property type="entry name" value="Tryp_SPc"/>
    <property type="match status" value="2"/>
</dbReference>
<evidence type="ECO:0000256" key="5">
    <source>
        <dbReference type="ARBA" id="ARBA00022525"/>
    </source>
</evidence>
<dbReference type="SMART" id="SM00181">
    <property type="entry name" value="EGF"/>
    <property type="match status" value="4"/>
</dbReference>
<feature type="chain" id="PRO_5020788411" description="coagulation factor Xa" evidence="17">
    <location>
        <begin position="20"/>
        <end position="1507"/>
    </location>
</feature>
<feature type="domain" description="Peptidase S1" evidence="19">
    <location>
        <begin position="192"/>
        <end position="394"/>
    </location>
</feature>
<dbReference type="PRINTS" id="PR00001">
    <property type="entry name" value="GLABLOOD"/>
</dbReference>
<evidence type="ECO:0000256" key="12">
    <source>
        <dbReference type="ARBA" id="ARBA00023157"/>
    </source>
</evidence>
<organism evidence="21 22">
    <name type="scientific">Collichthys lucidus</name>
    <name type="common">Big head croaker</name>
    <name type="synonym">Sciaena lucida</name>
    <dbReference type="NCBI Taxonomy" id="240159"/>
    <lineage>
        <taxon>Eukaryota</taxon>
        <taxon>Metazoa</taxon>
        <taxon>Chordata</taxon>
        <taxon>Craniata</taxon>
        <taxon>Vertebrata</taxon>
        <taxon>Euteleostomi</taxon>
        <taxon>Actinopterygii</taxon>
        <taxon>Neopterygii</taxon>
        <taxon>Teleostei</taxon>
        <taxon>Neoteleostei</taxon>
        <taxon>Acanthomorphata</taxon>
        <taxon>Eupercaria</taxon>
        <taxon>Sciaenidae</taxon>
        <taxon>Collichthys</taxon>
    </lineage>
</organism>
<feature type="disulfide bond" evidence="14">
    <location>
        <begin position="110"/>
        <end position="119"/>
    </location>
</feature>
<feature type="domain" description="EGF-like" evidence="18">
    <location>
        <begin position="1034"/>
        <end position="1070"/>
    </location>
</feature>
<comment type="catalytic activity">
    <reaction evidence="1">
        <text>Selective cleavage of Arg-|-Thr and then Arg-|-Ile bonds in prothrombin to form thrombin.</text>
        <dbReference type="EC" id="3.4.21.6"/>
    </reaction>
</comment>
<dbReference type="InterPro" id="IPR050442">
    <property type="entry name" value="Peptidase_S1_coag_factors"/>
</dbReference>
<dbReference type="PROSITE" id="PS01187">
    <property type="entry name" value="EGF_CA"/>
    <property type="match status" value="1"/>
</dbReference>
<feature type="domain" description="EGF-like" evidence="18">
    <location>
        <begin position="84"/>
        <end position="120"/>
    </location>
</feature>
<dbReference type="InterPro" id="IPR017857">
    <property type="entry name" value="Coagulation_fac-like_Gla_dom"/>
</dbReference>
<gene>
    <name evidence="21" type="ORF">D9C73_027884</name>
</gene>
<dbReference type="InterPro" id="IPR001881">
    <property type="entry name" value="EGF-like_Ca-bd_dom"/>
</dbReference>
<feature type="disulfide bond" evidence="14">
    <location>
        <begin position="1060"/>
        <end position="1069"/>
    </location>
</feature>
<dbReference type="Gene3D" id="2.10.25.10">
    <property type="entry name" value="Laminin"/>
    <property type="match status" value="4"/>
</dbReference>
<dbReference type="PROSITE" id="PS01186">
    <property type="entry name" value="EGF_2"/>
    <property type="match status" value="1"/>
</dbReference>
<dbReference type="SUPFAM" id="SSF57184">
    <property type="entry name" value="Growth factor receptor domain"/>
    <property type="match status" value="1"/>
</dbReference>
<dbReference type="PROSITE" id="PS50026">
    <property type="entry name" value="EGF_3"/>
    <property type="match status" value="2"/>
</dbReference>
<dbReference type="InterPro" id="IPR033116">
    <property type="entry name" value="TRYPSIN_SER"/>
</dbReference>
<evidence type="ECO:0000256" key="15">
    <source>
        <dbReference type="RuleBase" id="RU363034"/>
    </source>
</evidence>
<dbReference type="PANTHER" id="PTHR24278:SF28">
    <property type="entry name" value="COAGULATION FACTOR X"/>
    <property type="match status" value="1"/>
</dbReference>
<evidence type="ECO:0000259" key="20">
    <source>
        <dbReference type="PROSITE" id="PS50998"/>
    </source>
</evidence>